<reference evidence="2" key="1">
    <citation type="submission" date="2022-04" db="EMBL/GenBank/DDBJ databases">
        <title>Evolutionary, genomic, and biogeographic characterization of Chryseobacterium nepalense represented by a plastic-degrading bacterium AC3.</title>
        <authorList>
            <person name="Yin Z."/>
            <person name="Liu X."/>
            <person name="Wang D."/>
            <person name="Xie Z."/>
        </authorList>
    </citation>
    <scope>NUCLEOTIDE SEQUENCE</scope>
    <source>
        <strain evidence="2">AC3</strain>
    </source>
</reference>
<accession>A0ABY4K8L8</accession>
<feature type="chain" id="PRO_5045582588" description="DUF3298 domain-containing protein" evidence="1">
    <location>
        <begin position="19"/>
        <end position="271"/>
    </location>
</feature>
<dbReference type="Proteomes" id="UP000830552">
    <property type="component" value="Chromosome"/>
</dbReference>
<keyword evidence="1" id="KW-0732">Signal</keyword>
<dbReference type="PROSITE" id="PS51257">
    <property type="entry name" value="PROKAR_LIPOPROTEIN"/>
    <property type="match status" value="1"/>
</dbReference>
<organism evidence="2 3">
    <name type="scientific">Chryseobacterium nepalense</name>
    <dbReference type="NCBI Taxonomy" id="1854498"/>
    <lineage>
        <taxon>Bacteria</taxon>
        <taxon>Pseudomonadati</taxon>
        <taxon>Bacteroidota</taxon>
        <taxon>Flavobacteriia</taxon>
        <taxon>Flavobacteriales</taxon>
        <taxon>Weeksellaceae</taxon>
        <taxon>Chryseobacterium group</taxon>
        <taxon>Chryseobacterium</taxon>
    </lineage>
</organism>
<evidence type="ECO:0000256" key="1">
    <source>
        <dbReference type="SAM" id="SignalP"/>
    </source>
</evidence>
<protein>
    <recommendedName>
        <fullName evidence="4">DUF3298 domain-containing protein</fullName>
    </recommendedName>
</protein>
<gene>
    <name evidence="2" type="ORF">M0D58_17905</name>
</gene>
<dbReference type="EMBL" id="CP096203">
    <property type="protein sequence ID" value="UPQ75907.1"/>
    <property type="molecule type" value="Genomic_DNA"/>
</dbReference>
<evidence type="ECO:0000313" key="2">
    <source>
        <dbReference type="EMBL" id="UPQ75907.1"/>
    </source>
</evidence>
<dbReference type="Gene3D" id="3.90.640.20">
    <property type="entry name" value="Heat-shock cognate protein, ATPase"/>
    <property type="match status" value="1"/>
</dbReference>
<proteinExistence type="predicted"/>
<sequence length="271" mass="32186">MMKKIYFIWILSFLSAIFACKEFGNENKNSEKNGFGRTTVDSVIEEDTLKISDSVVLRYSSKLLWFPGLDNKKFLSEIYSGEEISDYSKNGLQVYIDKEKESVFDRTKNFRGLPDAKQQQQWSYISQMNVRMNRNNYVAVQYYSSQFLNENKVQYHYEEKVFDFKNQKKLQLSDVLVLSEETIRRILKLSLEKTTMMQQIKTYDREAYAALSAITFPVTRNFYFDDSNLYFHYNMNEISHNYDIGDIILTISWEDLNGYIKPDFARRMKIN</sequence>
<name>A0ABY4K8L8_9FLAO</name>
<evidence type="ECO:0008006" key="4">
    <source>
        <dbReference type="Google" id="ProtNLM"/>
    </source>
</evidence>
<keyword evidence="3" id="KW-1185">Reference proteome</keyword>
<dbReference type="InterPro" id="IPR037126">
    <property type="entry name" value="PdaC/RsiV-like_sf"/>
</dbReference>
<feature type="signal peptide" evidence="1">
    <location>
        <begin position="1"/>
        <end position="18"/>
    </location>
</feature>
<evidence type="ECO:0000313" key="3">
    <source>
        <dbReference type="Proteomes" id="UP000830552"/>
    </source>
</evidence>
<dbReference type="RefSeq" id="WP_248392369.1">
    <property type="nucleotide sequence ID" value="NZ_CP096203.1"/>
</dbReference>